<reference evidence="2 3" key="1">
    <citation type="submission" date="2019-03" db="EMBL/GenBank/DDBJ databases">
        <title>Draft genome sequences of novel Actinobacteria.</title>
        <authorList>
            <person name="Sahin N."/>
            <person name="Ay H."/>
            <person name="Saygin H."/>
        </authorList>
    </citation>
    <scope>NUCLEOTIDE SEQUENCE [LARGE SCALE GENOMIC DNA]</scope>
    <source>
        <strain evidence="2 3">6K102</strain>
    </source>
</reference>
<evidence type="ECO:0000256" key="1">
    <source>
        <dbReference type="SAM" id="Phobius"/>
    </source>
</evidence>
<comment type="caution">
    <text evidence="2">The sequence shown here is derived from an EMBL/GenBank/DDBJ whole genome shotgun (WGS) entry which is preliminary data.</text>
</comment>
<feature type="transmembrane region" description="Helical" evidence="1">
    <location>
        <begin position="122"/>
        <end position="142"/>
    </location>
</feature>
<dbReference type="EMBL" id="SMLD01000302">
    <property type="protein sequence ID" value="TDE20924.1"/>
    <property type="molecule type" value="Genomic_DNA"/>
</dbReference>
<keyword evidence="1" id="KW-0472">Membrane</keyword>
<proteinExistence type="predicted"/>
<keyword evidence="1" id="KW-0812">Transmembrane</keyword>
<organism evidence="2 3">
    <name type="scientific">Nonomuraea mesophila</name>
    <dbReference type="NCBI Taxonomy" id="2530382"/>
    <lineage>
        <taxon>Bacteria</taxon>
        <taxon>Bacillati</taxon>
        <taxon>Actinomycetota</taxon>
        <taxon>Actinomycetes</taxon>
        <taxon>Streptosporangiales</taxon>
        <taxon>Streptosporangiaceae</taxon>
        <taxon>Nonomuraea</taxon>
    </lineage>
</organism>
<accession>A0A4V2Z5A9</accession>
<dbReference type="RefSeq" id="WP_132641681.1">
    <property type="nucleotide sequence ID" value="NZ_SMLD01000302.1"/>
</dbReference>
<keyword evidence="1" id="KW-1133">Transmembrane helix</keyword>
<protein>
    <submittedName>
        <fullName evidence="2">Uncharacterized protein</fullName>
    </submittedName>
</protein>
<evidence type="ECO:0000313" key="3">
    <source>
        <dbReference type="Proteomes" id="UP000295136"/>
    </source>
</evidence>
<sequence>MVIALKILLGLYALQALVKFVNMFAVPYPVRIKRIAAMYSGDGRSIKVFDDVLLALMVVLVALQAAVGLEHLSFTTGLLVGLTLTQLFFHRFNRPLEPDKAPSPPASPIKSMSYAIQAGPVLAWRELLVKTVLFVWVLYMLITQNGG</sequence>
<feature type="transmembrane region" description="Helical" evidence="1">
    <location>
        <begin position="48"/>
        <end position="66"/>
    </location>
</feature>
<gene>
    <name evidence="2" type="ORF">E1295_46875</name>
</gene>
<dbReference type="Proteomes" id="UP000295136">
    <property type="component" value="Unassembled WGS sequence"/>
</dbReference>
<evidence type="ECO:0000313" key="2">
    <source>
        <dbReference type="EMBL" id="TDE20924.1"/>
    </source>
</evidence>
<feature type="transmembrane region" description="Helical" evidence="1">
    <location>
        <begin position="6"/>
        <end position="28"/>
    </location>
</feature>
<name>A0A4V2Z5A9_9ACTN</name>
<dbReference type="AlphaFoldDB" id="A0A4V2Z5A9"/>
<keyword evidence="3" id="KW-1185">Reference proteome</keyword>